<gene>
    <name evidence="2" type="ORF">ECRASSUSDP1_LOCUS1621</name>
</gene>
<dbReference type="AlphaFoldDB" id="A0AAD1U2Q9"/>
<keyword evidence="3" id="KW-1185">Reference proteome</keyword>
<name>A0AAD1U2Q9_EUPCR</name>
<keyword evidence="1" id="KW-0175">Coiled coil</keyword>
<sequence length="469" mass="56085">MSKLFVNGFDETKEMENLYNMPDDNESEKIFSTIEIDEYWENLREEAIHETNVHIQISKPLAKEEPTESDRIVNYLKHKQYPQCLRAEAKQKDQEVLGSTSYSRKINDLKLKLFDMEKKYQEEVRARRDLQADIKQLKIMVHKEHLQSVYKKVSEEAQAQNHMKLKILKERYDQEFNVVHKNYHELYFDYMNNTELNHKMSLMSLEQEQVLIQMRLRTQMSQNKQGINKISTEKPKIMKKDSLHIKYQDSQAELNQLHSEIDILRNQYTEILKKWENSETIIKEMKGEIAKLKEEHTHNTQLLNIKYEIKEKCLKDKIQQLVTKLSQTSKDFKNELKLNDEIINRYCKHNDNLKKQVVLCKNVIKNPKMMAHSIRKYNFDELQVYQYGEIKKSQSRKDWRKSFDRELKSITDSELTSYENFVANDKERAKTRDISQRKNRKQLKNIITKIARSNSGSKSSLGYFHCVKV</sequence>
<comment type="caution">
    <text evidence="2">The sequence shown here is derived from an EMBL/GenBank/DDBJ whole genome shotgun (WGS) entry which is preliminary data.</text>
</comment>
<protein>
    <submittedName>
        <fullName evidence="2">Uncharacterized protein</fullName>
    </submittedName>
</protein>
<proteinExistence type="predicted"/>
<dbReference type="EMBL" id="CAMPGE010001528">
    <property type="protein sequence ID" value="CAI2360320.1"/>
    <property type="molecule type" value="Genomic_DNA"/>
</dbReference>
<accession>A0AAD1U2Q9</accession>
<evidence type="ECO:0000313" key="3">
    <source>
        <dbReference type="Proteomes" id="UP001295684"/>
    </source>
</evidence>
<dbReference type="Proteomes" id="UP001295684">
    <property type="component" value="Unassembled WGS sequence"/>
</dbReference>
<feature type="coiled-coil region" evidence="1">
    <location>
        <begin position="240"/>
        <end position="295"/>
    </location>
</feature>
<evidence type="ECO:0000256" key="1">
    <source>
        <dbReference type="SAM" id="Coils"/>
    </source>
</evidence>
<reference evidence="2" key="1">
    <citation type="submission" date="2023-07" db="EMBL/GenBank/DDBJ databases">
        <authorList>
            <consortium name="AG Swart"/>
            <person name="Singh M."/>
            <person name="Singh A."/>
            <person name="Seah K."/>
            <person name="Emmerich C."/>
        </authorList>
    </citation>
    <scope>NUCLEOTIDE SEQUENCE</scope>
    <source>
        <strain evidence="2">DP1</strain>
    </source>
</reference>
<evidence type="ECO:0000313" key="2">
    <source>
        <dbReference type="EMBL" id="CAI2360320.1"/>
    </source>
</evidence>
<organism evidence="2 3">
    <name type="scientific">Euplotes crassus</name>
    <dbReference type="NCBI Taxonomy" id="5936"/>
    <lineage>
        <taxon>Eukaryota</taxon>
        <taxon>Sar</taxon>
        <taxon>Alveolata</taxon>
        <taxon>Ciliophora</taxon>
        <taxon>Intramacronucleata</taxon>
        <taxon>Spirotrichea</taxon>
        <taxon>Hypotrichia</taxon>
        <taxon>Euplotida</taxon>
        <taxon>Euplotidae</taxon>
        <taxon>Moneuplotes</taxon>
    </lineage>
</organism>